<evidence type="ECO:0000256" key="1">
    <source>
        <dbReference type="SAM" id="MobiDB-lite"/>
    </source>
</evidence>
<keyword evidence="4" id="KW-1185">Reference proteome</keyword>
<reference evidence="3 4" key="1">
    <citation type="submission" date="2024-04" db="EMBL/GenBank/DDBJ databases">
        <title>Isolation of an actinomycete strain from pig manure.</title>
        <authorList>
            <person name="Gong T."/>
            <person name="Yu Z."/>
            <person name="An M."/>
            <person name="Wei C."/>
            <person name="Yang W."/>
            <person name="Liu L."/>
        </authorList>
    </citation>
    <scope>NUCLEOTIDE SEQUENCE [LARGE SCALE GENOMIC DNA]</scope>
    <source>
        <strain evidence="3 4">ZF39</strain>
    </source>
</reference>
<sequence>MRRTLAGLALLLALSACSGETAASQDAPATPTPSPTPSPTRVVAATVTPTPRTPATSAFISGATLTADGLGPIQLGMTLADAVREGWAGELPHCDRWGSSPRLLADGVDLVFDDSERLSEIWLGNATYQTPAGAYVGLAAEDVAVLYGDRLDYEPRGSVGGSMQVMFTRAGDNELVFFALGNEDTIPDPRSPISAIGARAYGGDIDRPSC</sequence>
<dbReference type="RefSeq" id="WP_425309886.1">
    <property type="nucleotide sequence ID" value="NZ_CP154795.1"/>
</dbReference>
<dbReference type="PROSITE" id="PS51257">
    <property type="entry name" value="PROKAR_LIPOPROTEIN"/>
    <property type="match status" value="1"/>
</dbReference>
<gene>
    <name evidence="3" type="ORF">AADG42_14335</name>
</gene>
<feature type="region of interest" description="Disordered" evidence="1">
    <location>
        <begin position="23"/>
        <end position="42"/>
    </location>
</feature>
<evidence type="ECO:0000313" key="4">
    <source>
        <dbReference type="Proteomes" id="UP001442841"/>
    </source>
</evidence>
<keyword evidence="2" id="KW-0732">Signal</keyword>
<feature type="signal peptide" evidence="2">
    <location>
        <begin position="1"/>
        <end position="22"/>
    </location>
</feature>
<dbReference type="EMBL" id="CP154795">
    <property type="protein sequence ID" value="XAN08430.1"/>
    <property type="molecule type" value="Genomic_DNA"/>
</dbReference>
<dbReference type="Proteomes" id="UP001442841">
    <property type="component" value="Chromosome"/>
</dbReference>
<evidence type="ECO:0000313" key="3">
    <source>
        <dbReference type="EMBL" id="XAN08430.1"/>
    </source>
</evidence>
<evidence type="ECO:0000256" key="2">
    <source>
        <dbReference type="SAM" id="SignalP"/>
    </source>
</evidence>
<organism evidence="3 4">
    <name type="scientific">Ammonicoccus fulvus</name>
    <dbReference type="NCBI Taxonomy" id="3138240"/>
    <lineage>
        <taxon>Bacteria</taxon>
        <taxon>Bacillati</taxon>
        <taxon>Actinomycetota</taxon>
        <taxon>Actinomycetes</taxon>
        <taxon>Propionibacteriales</taxon>
        <taxon>Propionibacteriaceae</taxon>
        <taxon>Ammonicoccus</taxon>
    </lineage>
</organism>
<name>A0ABZ3FRS7_9ACTN</name>
<protein>
    <submittedName>
        <fullName evidence="3">Uncharacterized protein</fullName>
    </submittedName>
</protein>
<proteinExistence type="predicted"/>
<feature type="chain" id="PRO_5047196697" evidence="2">
    <location>
        <begin position="23"/>
        <end position="210"/>
    </location>
</feature>
<accession>A0ABZ3FRS7</accession>